<dbReference type="Gene3D" id="2.60.130.10">
    <property type="entry name" value="Aromatic compound dioxygenase"/>
    <property type="match status" value="1"/>
</dbReference>
<dbReference type="PROSITE" id="PS51318">
    <property type="entry name" value="TAT"/>
    <property type="match status" value="1"/>
</dbReference>
<feature type="domain" description="Intradiol ring-cleavage dioxygenases" evidence="1">
    <location>
        <begin position="89"/>
        <end position="215"/>
    </location>
</feature>
<dbReference type="Proteomes" id="UP001206128">
    <property type="component" value="Unassembled WGS sequence"/>
</dbReference>
<keyword evidence="3" id="KW-1185">Reference proteome</keyword>
<dbReference type="GO" id="GO:0008199">
    <property type="term" value="F:ferric iron binding"/>
    <property type="evidence" value="ECO:0007669"/>
    <property type="project" value="InterPro"/>
</dbReference>
<dbReference type="SUPFAM" id="SSF49482">
    <property type="entry name" value="Aromatic compound dioxygenase"/>
    <property type="match status" value="1"/>
</dbReference>
<evidence type="ECO:0000313" key="3">
    <source>
        <dbReference type="Proteomes" id="UP001206128"/>
    </source>
</evidence>
<dbReference type="PANTHER" id="PTHR34315">
    <property type="match status" value="1"/>
</dbReference>
<dbReference type="InterPro" id="IPR006311">
    <property type="entry name" value="TAT_signal"/>
</dbReference>
<evidence type="ECO:0000313" key="2">
    <source>
        <dbReference type="EMBL" id="MCP2167020.1"/>
    </source>
</evidence>
<keyword evidence="2" id="KW-0560">Oxidoreductase</keyword>
<dbReference type="GO" id="GO:0016702">
    <property type="term" value="F:oxidoreductase activity, acting on single donors with incorporation of molecular oxygen, incorporation of two atoms of oxygen"/>
    <property type="evidence" value="ECO:0007669"/>
    <property type="project" value="InterPro"/>
</dbReference>
<name>A0AAE3GF80_9PSEU</name>
<dbReference type="InterPro" id="IPR000627">
    <property type="entry name" value="Intradiol_dOase_C"/>
</dbReference>
<dbReference type="AlphaFoldDB" id="A0AAE3GF80"/>
<dbReference type="Pfam" id="PF00775">
    <property type="entry name" value="Dioxygenase_C"/>
    <property type="match status" value="1"/>
</dbReference>
<accession>A0AAE3GF80</accession>
<dbReference type="CDD" id="cd03457">
    <property type="entry name" value="intradiol_dioxygenase_like"/>
    <property type="match status" value="1"/>
</dbReference>
<dbReference type="EMBL" id="JAMTCK010000008">
    <property type="protein sequence ID" value="MCP2167020.1"/>
    <property type="molecule type" value="Genomic_DNA"/>
</dbReference>
<organism evidence="2 3">
    <name type="scientific">Goodfellowiella coeruleoviolacea</name>
    <dbReference type="NCBI Taxonomy" id="334858"/>
    <lineage>
        <taxon>Bacteria</taxon>
        <taxon>Bacillati</taxon>
        <taxon>Actinomycetota</taxon>
        <taxon>Actinomycetes</taxon>
        <taxon>Pseudonocardiales</taxon>
        <taxon>Pseudonocardiaceae</taxon>
        <taxon>Goodfellowiella</taxon>
    </lineage>
</organism>
<keyword evidence="2" id="KW-0223">Dioxygenase</keyword>
<evidence type="ECO:0000259" key="1">
    <source>
        <dbReference type="Pfam" id="PF00775"/>
    </source>
</evidence>
<gene>
    <name evidence="2" type="ORF">LX83_003892</name>
</gene>
<proteinExistence type="predicted"/>
<comment type="caution">
    <text evidence="2">The sequence shown here is derived from an EMBL/GenBank/DDBJ whole genome shotgun (WGS) entry which is preliminary data.</text>
</comment>
<sequence>MADYEEPPQVGAADDDQDTGLTSRRKVLGAIGGLGIGATALGIAAGAAAGQAGATETGVAGAGAAEAGAEGGVRPAAYVPACVLSPESIEGPYYIDSTILRSNITEGKPGVPLRLQLVVSNARTCTPIKDAAVDVWHCDAVGQYSGFLAGTARPGTQGVPTDPSRFLRGTQVSDATGATNFVTVYPGWYQGRAIHIHIKVHVGGSTVHTGQLYFSDSLSDQIARLQPYASHTIRRLRNYEDMIYRSSGGASTTLTLTPLGGSITDGYRTSIVVGVDPYASPA</sequence>
<reference evidence="2" key="1">
    <citation type="submission" date="2022-06" db="EMBL/GenBank/DDBJ databases">
        <title>Genomic Encyclopedia of Archaeal and Bacterial Type Strains, Phase II (KMG-II): from individual species to whole genera.</title>
        <authorList>
            <person name="Goeker M."/>
        </authorList>
    </citation>
    <scope>NUCLEOTIDE SEQUENCE</scope>
    <source>
        <strain evidence="2">DSM 43935</strain>
    </source>
</reference>
<dbReference type="InterPro" id="IPR015889">
    <property type="entry name" value="Intradiol_dOase_core"/>
</dbReference>
<dbReference type="PANTHER" id="PTHR34315:SF1">
    <property type="entry name" value="INTRADIOL RING-CLEAVAGE DIOXYGENASES DOMAIN-CONTAINING PROTEIN-RELATED"/>
    <property type="match status" value="1"/>
</dbReference>
<protein>
    <submittedName>
        <fullName evidence="2">Dioxygenase</fullName>
    </submittedName>
</protein>
<dbReference type="RefSeq" id="WP_253773445.1">
    <property type="nucleotide sequence ID" value="NZ_JAMTCK010000008.1"/>
</dbReference>